<gene>
    <name evidence="9" type="ORF">DTO57_03960</name>
</gene>
<evidence type="ECO:0000256" key="5">
    <source>
        <dbReference type="ARBA" id="ARBA00022989"/>
    </source>
</evidence>
<protein>
    <submittedName>
        <fullName evidence="9">EamA family transporter</fullName>
    </submittedName>
</protein>
<feature type="transmembrane region" description="Helical" evidence="7">
    <location>
        <begin position="210"/>
        <end position="228"/>
    </location>
</feature>
<dbReference type="AlphaFoldDB" id="A0A367Y846"/>
<dbReference type="PANTHER" id="PTHR42920:SF5">
    <property type="entry name" value="EAMA DOMAIN-CONTAINING PROTEIN"/>
    <property type="match status" value="1"/>
</dbReference>
<comment type="caution">
    <text evidence="9">The sequence shown here is derived from an EMBL/GenBank/DDBJ whole genome shotgun (WGS) entry which is preliminary data.</text>
</comment>
<dbReference type="PANTHER" id="PTHR42920">
    <property type="entry name" value="OS03G0707200 PROTEIN-RELATED"/>
    <property type="match status" value="1"/>
</dbReference>
<feature type="domain" description="EamA" evidence="8">
    <location>
        <begin position="150"/>
        <end position="282"/>
    </location>
</feature>
<keyword evidence="10" id="KW-1185">Reference proteome</keyword>
<feature type="transmembrane region" description="Helical" evidence="7">
    <location>
        <begin position="123"/>
        <end position="142"/>
    </location>
</feature>
<dbReference type="Gene3D" id="1.10.3730.20">
    <property type="match status" value="1"/>
</dbReference>
<dbReference type="OrthoDB" id="9815120at2"/>
<keyword evidence="4 7" id="KW-0812">Transmembrane</keyword>
<feature type="transmembrane region" description="Helical" evidence="7">
    <location>
        <begin position="175"/>
        <end position="198"/>
    </location>
</feature>
<comment type="subcellular location">
    <subcellularLocation>
        <location evidence="1">Cell membrane</location>
        <topology evidence="1">Multi-pass membrane protein</topology>
    </subcellularLocation>
</comment>
<dbReference type="Pfam" id="PF00892">
    <property type="entry name" value="EamA"/>
    <property type="match status" value="1"/>
</dbReference>
<feature type="transmembrane region" description="Helical" evidence="7">
    <location>
        <begin position="72"/>
        <end position="92"/>
    </location>
</feature>
<dbReference type="EMBL" id="QORO01000001">
    <property type="protein sequence ID" value="RCK61780.1"/>
    <property type="molecule type" value="Genomic_DNA"/>
</dbReference>
<sequence>MTSSERASGSIGTPVALIIGSCVSMQFGAASAVQLFPELGTWGVTALRLTIAAIILLIAGRPRFFAWTKQQWVAVVYFGLTLAGMNGFFYAALGHLPLGPAVAIEFVGPLLLSAVLSRRLVDFAWLGLAAAGIALFGIDGVVGGAPLAPIGVVFALIAATFWILYIRVSARIGQLIPGVGGLAVALAVASVVLLPFGVPAAIELALRPELVWLAIGTAVLASVAPYTLELMALRRLPQRVFGVLVSLEPVFAALFGWLLLSQAISPLKMIAIALIAGASVGIALATRAKTEPQPVAVMTGSVPVIRES</sequence>
<comment type="similarity">
    <text evidence="2">Belongs to the EamA transporter family.</text>
</comment>
<keyword evidence="3" id="KW-1003">Cell membrane</keyword>
<feature type="transmembrane region" description="Helical" evidence="7">
    <location>
        <begin position="98"/>
        <end position="116"/>
    </location>
</feature>
<evidence type="ECO:0000256" key="1">
    <source>
        <dbReference type="ARBA" id="ARBA00004651"/>
    </source>
</evidence>
<dbReference type="Proteomes" id="UP000253508">
    <property type="component" value="Unassembled WGS sequence"/>
</dbReference>
<evidence type="ECO:0000313" key="10">
    <source>
        <dbReference type="Proteomes" id="UP000253508"/>
    </source>
</evidence>
<keyword evidence="6 7" id="KW-0472">Membrane</keyword>
<dbReference type="InterPro" id="IPR051258">
    <property type="entry name" value="Diverse_Substrate_Transporter"/>
</dbReference>
<evidence type="ECO:0000256" key="6">
    <source>
        <dbReference type="ARBA" id="ARBA00023136"/>
    </source>
</evidence>
<proteinExistence type="inferred from homology"/>
<feature type="transmembrane region" description="Helical" evidence="7">
    <location>
        <begin position="240"/>
        <end position="260"/>
    </location>
</feature>
<evidence type="ECO:0000256" key="4">
    <source>
        <dbReference type="ARBA" id="ARBA00022692"/>
    </source>
</evidence>
<evidence type="ECO:0000259" key="8">
    <source>
        <dbReference type="Pfam" id="PF00892"/>
    </source>
</evidence>
<dbReference type="PROSITE" id="PS51257">
    <property type="entry name" value="PROKAR_LIPOPROTEIN"/>
    <property type="match status" value="1"/>
</dbReference>
<name>A0A367Y846_9MICO</name>
<dbReference type="InterPro" id="IPR037185">
    <property type="entry name" value="EmrE-like"/>
</dbReference>
<evidence type="ECO:0000256" key="7">
    <source>
        <dbReference type="SAM" id="Phobius"/>
    </source>
</evidence>
<dbReference type="SUPFAM" id="SSF103481">
    <property type="entry name" value="Multidrug resistance efflux transporter EmrE"/>
    <property type="match status" value="1"/>
</dbReference>
<dbReference type="GO" id="GO:0005886">
    <property type="term" value="C:plasma membrane"/>
    <property type="evidence" value="ECO:0007669"/>
    <property type="project" value="UniProtKB-SubCell"/>
</dbReference>
<feature type="transmembrane region" description="Helical" evidence="7">
    <location>
        <begin position="39"/>
        <end position="60"/>
    </location>
</feature>
<reference evidence="9 10" key="1">
    <citation type="submission" date="2018-07" db="EMBL/GenBank/DDBJ databases">
        <title>Microbacterium endoborsara sp. nov., a novel actinobacterium isolated from Borszczowia aralocaspica.</title>
        <authorList>
            <person name="An D."/>
        </authorList>
    </citation>
    <scope>NUCLEOTIDE SEQUENCE [LARGE SCALE GENOMIC DNA]</scope>
    <source>
        <strain evidence="9 10">C1.15228</strain>
    </source>
</reference>
<feature type="transmembrane region" description="Helical" evidence="7">
    <location>
        <begin position="12"/>
        <end position="33"/>
    </location>
</feature>
<keyword evidence="5 7" id="KW-1133">Transmembrane helix</keyword>
<organism evidence="9 10">
    <name type="scientific">Microbacterium sorbitolivorans</name>
    <dbReference type="NCBI Taxonomy" id="1867410"/>
    <lineage>
        <taxon>Bacteria</taxon>
        <taxon>Bacillati</taxon>
        <taxon>Actinomycetota</taxon>
        <taxon>Actinomycetes</taxon>
        <taxon>Micrococcales</taxon>
        <taxon>Microbacteriaceae</taxon>
        <taxon>Microbacterium</taxon>
    </lineage>
</organism>
<evidence type="ECO:0000256" key="2">
    <source>
        <dbReference type="ARBA" id="ARBA00007362"/>
    </source>
</evidence>
<dbReference type="InterPro" id="IPR000620">
    <property type="entry name" value="EamA_dom"/>
</dbReference>
<feature type="transmembrane region" description="Helical" evidence="7">
    <location>
        <begin position="266"/>
        <end position="285"/>
    </location>
</feature>
<evidence type="ECO:0000313" key="9">
    <source>
        <dbReference type="EMBL" id="RCK61780.1"/>
    </source>
</evidence>
<accession>A0A367Y846</accession>
<dbReference type="RefSeq" id="WP_114116883.1">
    <property type="nucleotide sequence ID" value="NZ_BMHU01000001.1"/>
</dbReference>
<feature type="transmembrane region" description="Helical" evidence="7">
    <location>
        <begin position="148"/>
        <end position="168"/>
    </location>
</feature>
<evidence type="ECO:0000256" key="3">
    <source>
        <dbReference type="ARBA" id="ARBA00022475"/>
    </source>
</evidence>